<keyword evidence="2" id="KW-0378">Hydrolase</keyword>
<accession>A0ABZ1APL0</accession>
<dbReference type="InterPro" id="IPR046844">
    <property type="entry name" value="Lon-like_helical"/>
</dbReference>
<dbReference type="InterPro" id="IPR014721">
    <property type="entry name" value="Ribsml_uS5_D2-typ_fold_subgr"/>
</dbReference>
<dbReference type="RefSeq" id="WP_407280187.1">
    <property type="nucleotide sequence ID" value="NZ_CP141259.1"/>
</dbReference>
<keyword evidence="6" id="KW-1185">Reference proteome</keyword>
<organism evidence="5 6">
    <name type="scientific">Aromatoleum evansii</name>
    <name type="common">Azoarcus evansii</name>
    <dbReference type="NCBI Taxonomy" id="59406"/>
    <lineage>
        <taxon>Bacteria</taxon>
        <taxon>Pseudomonadati</taxon>
        <taxon>Pseudomonadota</taxon>
        <taxon>Betaproteobacteria</taxon>
        <taxon>Rhodocyclales</taxon>
        <taxon>Rhodocyclaceae</taxon>
        <taxon>Aromatoleum</taxon>
    </lineage>
</organism>
<feature type="region of interest" description="Disordered" evidence="3">
    <location>
        <begin position="792"/>
        <end position="811"/>
    </location>
</feature>
<dbReference type="Gene3D" id="3.40.50.300">
    <property type="entry name" value="P-loop containing nucleotide triphosphate hydrolases"/>
    <property type="match status" value="2"/>
</dbReference>
<sequence>MVDLRPLAADRLRVRCAPDIFEFADTAKLPDLPGGIGQGRAEEALRFGLAMRQPGYHVYVLGEPGTGRHATVFRLLREVAAGGPVPPDLCYLHNFDDPQRPRLLTLSAGRGAQLRGDMLALIADLGPAIEAALASETYGNRVESLQDAHKTREDGALHELGEACAADGVSLLQTPDGFVFAPTKDGQAMSPEAFDALPSDTRAEVEKKVGAWSDRLADLLEQFPGWRKDLHEAMKRAACDALTPAVTHLMRGLRERYADLPAVLGFFDSIRKEILASGSDWAAQEGGEDEGAEDEARTKFHRYQVKLLVDHSATCGAPVVCEDNPTFGNLIGRIEHISQLGTLVTNFSLIRAGALHRACGGYLVLDVERLLGQPFAWEGLKRALRAREIRIEPPAEAQGWSNMLTLEPESIPCDVKVILVGDRELFYLLTENDPDFPELFKVAADFDEDMPRNDANVAHYAALLAMLGRASDLLPFDRTGIARLVEHGARLAEDSGRLSLETRLLTDVMREADFHARAAQLPAVGCVQVDAAIASRSRRFGRYAERVLESMVEGTTLISTTGARCGQINALVVVELAGEQFGHPVRITATARLGEGDVVDIERETELGGAIHSKGVLILSAFLGARYARHQPLSLSASLVFEQSYSPVEGDSASLAELCALLSALAQVPIRQSFAVTGSVNQFGEVQAIGGVNEKIEGFFDLCVARGLTGEQGVVIPQASVRHLMLREDVVAAAREGLFRVHAVATVDEAMEILTGLPVGIADAKGVMPRETVNYKVAAALTAMTTAKHAFDHGSDGRHARLRRRHDSSQE</sequence>
<feature type="domain" description="Lon proteolytic" evidence="4">
    <location>
        <begin position="562"/>
        <end position="757"/>
    </location>
</feature>
<evidence type="ECO:0000259" key="4">
    <source>
        <dbReference type="PROSITE" id="PS51786"/>
    </source>
</evidence>
<dbReference type="PRINTS" id="PR00830">
    <property type="entry name" value="ENDOLAPTASE"/>
</dbReference>
<dbReference type="InterPro" id="IPR027417">
    <property type="entry name" value="P-loop_NTPase"/>
</dbReference>
<evidence type="ECO:0000256" key="2">
    <source>
        <dbReference type="PROSITE-ProRule" id="PRU01122"/>
    </source>
</evidence>
<dbReference type="EC" id="3.4.21.53" evidence="2"/>
<dbReference type="GO" id="GO:0005524">
    <property type="term" value="F:ATP binding"/>
    <property type="evidence" value="ECO:0007669"/>
    <property type="project" value="UniProtKB-KW"/>
</dbReference>
<comment type="catalytic activity">
    <reaction evidence="2">
        <text>Hydrolysis of proteins in presence of ATP.</text>
        <dbReference type="EC" id="3.4.21.53"/>
    </reaction>
</comment>
<dbReference type="InterPro" id="IPR046843">
    <property type="entry name" value="LonB_AAA-LID"/>
</dbReference>
<dbReference type="InterPro" id="IPR008269">
    <property type="entry name" value="Lon_proteolytic"/>
</dbReference>
<feature type="active site" evidence="2">
    <location>
        <position position="652"/>
    </location>
</feature>
<dbReference type="InterPro" id="IPR041699">
    <property type="entry name" value="AAA_32"/>
</dbReference>
<reference evidence="5 6" key="1">
    <citation type="submission" date="2023-12" db="EMBL/GenBank/DDBJ databases">
        <title>A. evansii MAY27, complete genome.</title>
        <authorList>
            <person name="Wang Y."/>
        </authorList>
    </citation>
    <scope>NUCLEOTIDE SEQUENCE [LARGE SCALE GENOMIC DNA]</scope>
    <source>
        <strain evidence="5 6">MAY27</strain>
    </source>
</reference>
<keyword evidence="1 2" id="KW-0645">Protease</keyword>
<evidence type="ECO:0000313" key="5">
    <source>
        <dbReference type="EMBL" id="WRL47806.1"/>
    </source>
</evidence>
<dbReference type="InterPro" id="IPR027065">
    <property type="entry name" value="Lon_Prtase"/>
</dbReference>
<dbReference type="Gene3D" id="3.30.230.10">
    <property type="match status" value="1"/>
</dbReference>
<keyword evidence="5" id="KW-0067">ATP-binding</keyword>
<dbReference type="Pfam" id="PF05362">
    <property type="entry name" value="Lon_C"/>
    <property type="match status" value="1"/>
</dbReference>
<feature type="compositionally biased region" description="Basic residues" evidence="3">
    <location>
        <begin position="800"/>
        <end position="811"/>
    </location>
</feature>
<dbReference type="Gene3D" id="1.10.8.60">
    <property type="match status" value="1"/>
</dbReference>
<dbReference type="Pfam" id="PF20437">
    <property type="entry name" value="LonC_helical"/>
    <property type="match status" value="1"/>
</dbReference>
<evidence type="ECO:0000256" key="1">
    <source>
        <dbReference type="ARBA" id="ARBA00022670"/>
    </source>
</evidence>
<feature type="active site" evidence="2">
    <location>
        <position position="695"/>
    </location>
</feature>
<comment type="similarity">
    <text evidence="2">Belongs to the peptidase S16 family.</text>
</comment>
<dbReference type="PANTHER" id="PTHR10046">
    <property type="entry name" value="ATP DEPENDENT LON PROTEASE FAMILY MEMBER"/>
    <property type="match status" value="1"/>
</dbReference>
<name>A0ABZ1APL0_AROEV</name>
<gene>
    <name evidence="5" type="ORF">U5817_07105</name>
</gene>
<dbReference type="Pfam" id="PF13654">
    <property type="entry name" value="AAA_32"/>
    <property type="match status" value="1"/>
</dbReference>
<protein>
    <recommendedName>
        <fullName evidence="2">endopeptidase La</fullName>
        <ecNumber evidence="2">3.4.21.53</ecNumber>
    </recommendedName>
</protein>
<dbReference type="InterPro" id="IPR020568">
    <property type="entry name" value="Ribosomal_Su5_D2-typ_SF"/>
</dbReference>
<dbReference type="Pfam" id="PF20436">
    <property type="entry name" value="LonB_AAA-LID"/>
    <property type="match status" value="1"/>
</dbReference>
<dbReference type="EMBL" id="CP141259">
    <property type="protein sequence ID" value="WRL47806.1"/>
    <property type="molecule type" value="Genomic_DNA"/>
</dbReference>
<dbReference type="PROSITE" id="PS51786">
    <property type="entry name" value="LON_PROTEOLYTIC"/>
    <property type="match status" value="1"/>
</dbReference>
<evidence type="ECO:0000313" key="6">
    <source>
        <dbReference type="Proteomes" id="UP001626593"/>
    </source>
</evidence>
<dbReference type="SUPFAM" id="SSF54211">
    <property type="entry name" value="Ribosomal protein S5 domain 2-like"/>
    <property type="match status" value="1"/>
</dbReference>
<evidence type="ECO:0000256" key="3">
    <source>
        <dbReference type="SAM" id="MobiDB-lite"/>
    </source>
</evidence>
<dbReference type="Proteomes" id="UP001626593">
    <property type="component" value="Chromosome"/>
</dbReference>
<proteinExistence type="inferred from homology"/>
<keyword evidence="5" id="KW-0547">Nucleotide-binding</keyword>
<keyword evidence="2" id="KW-0720">Serine protease</keyword>